<dbReference type="GO" id="GO:0005634">
    <property type="term" value="C:nucleus"/>
    <property type="evidence" value="ECO:0007669"/>
    <property type="project" value="UniProtKB-SubCell"/>
</dbReference>
<comment type="similarity">
    <text evidence="2">Belongs to the WD repeat Groucho/TLE family.</text>
</comment>
<comment type="subcellular location">
    <subcellularLocation>
        <location evidence="1">Nucleus</location>
    </subcellularLocation>
</comment>
<name>A0A915DFQ9_9BILA</name>
<protein>
    <submittedName>
        <fullName evidence="7">Groucho/TLE N-terminal Q-rich domain-containing protein</fullName>
    </submittedName>
</protein>
<evidence type="ECO:0000313" key="7">
    <source>
        <dbReference type="WBParaSite" id="jg19077"/>
    </source>
</evidence>
<feature type="compositionally biased region" description="Polar residues" evidence="4">
    <location>
        <begin position="1"/>
        <end position="18"/>
    </location>
</feature>
<reference evidence="7" key="1">
    <citation type="submission" date="2022-11" db="UniProtKB">
        <authorList>
            <consortium name="WormBaseParasite"/>
        </authorList>
    </citation>
    <scope>IDENTIFICATION</scope>
</reference>
<evidence type="ECO:0000313" key="6">
    <source>
        <dbReference type="Proteomes" id="UP000887574"/>
    </source>
</evidence>
<dbReference type="InterPro" id="IPR009146">
    <property type="entry name" value="Groucho_enhance"/>
</dbReference>
<sequence length="161" mass="18348">MFQSQNRHPGTSHNNQSMKLPANEYLDRLREEFGLLHSQLSNARLDIEKINQEKEVVQRHYLMYYEIACNVNVEVHKQAEIVKRLSGILGHVIPLLPPEHQASAIQAVERAKAINQQELQAIVGTQMQQQQLASMMPGMAGLGGMMAGDKHFIQWLQWLLV</sequence>
<dbReference type="PANTHER" id="PTHR10814:SF21">
    <property type="entry name" value="PROTEIN GROUCHO"/>
    <property type="match status" value="1"/>
</dbReference>
<evidence type="ECO:0000256" key="4">
    <source>
        <dbReference type="SAM" id="MobiDB-lite"/>
    </source>
</evidence>
<evidence type="ECO:0000259" key="5">
    <source>
        <dbReference type="Pfam" id="PF03920"/>
    </source>
</evidence>
<dbReference type="PANTHER" id="PTHR10814">
    <property type="entry name" value="TRANSDUCIN-LIKE ENHANCER PROTEIN"/>
    <property type="match status" value="1"/>
</dbReference>
<dbReference type="GO" id="GO:0003714">
    <property type="term" value="F:transcription corepressor activity"/>
    <property type="evidence" value="ECO:0007669"/>
    <property type="project" value="TreeGrafter"/>
</dbReference>
<dbReference type="InterPro" id="IPR005617">
    <property type="entry name" value="Groucho/TLE_N"/>
</dbReference>
<evidence type="ECO:0000256" key="3">
    <source>
        <dbReference type="ARBA" id="ARBA00023242"/>
    </source>
</evidence>
<dbReference type="GO" id="GO:0090090">
    <property type="term" value="P:negative regulation of canonical Wnt signaling pathway"/>
    <property type="evidence" value="ECO:0007669"/>
    <property type="project" value="TreeGrafter"/>
</dbReference>
<accession>A0A915DFQ9</accession>
<evidence type="ECO:0000256" key="1">
    <source>
        <dbReference type="ARBA" id="ARBA00004123"/>
    </source>
</evidence>
<organism evidence="6 7">
    <name type="scientific">Ditylenchus dipsaci</name>
    <dbReference type="NCBI Taxonomy" id="166011"/>
    <lineage>
        <taxon>Eukaryota</taxon>
        <taxon>Metazoa</taxon>
        <taxon>Ecdysozoa</taxon>
        <taxon>Nematoda</taxon>
        <taxon>Chromadorea</taxon>
        <taxon>Rhabditida</taxon>
        <taxon>Tylenchina</taxon>
        <taxon>Tylenchomorpha</taxon>
        <taxon>Sphaerularioidea</taxon>
        <taxon>Anguinidae</taxon>
        <taxon>Anguininae</taxon>
        <taxon>Ditylenchus</taxon>
    </lineage>
</organism>
<keyword evidence="6" id="KW-1185">Reference proteome</keyword>
<dbReference type="AlphaFoldDB" id="A0A915DFQ9"/>
<dbReference type="Proteomes" id="UP000887574">
    <property type="component" value="Unplaced"/>
</dbReference>
<feature type="region of interest" description="Disordered" evidence="4">
    <location>
        <begin position="1"/>
        <end position="20"/>
    </location>
</feature>
<proteinExistence type="inferred from homology"/>
<dbReference type="WBParaSite" id="jg19077">
    <property type="protein sequence ID" value="jg19077"/>
    <property type="gene ID" value="jg19077"/>
</dbReference>
<dbReference type="Pfam" id="PF03920">
    <property type="entry name" value="TLE_N"/>
    <property type="match status" value="1"/>
</dbReference>
<keyword evidence="3" id="KW-0539">Nucleus</keyword>
<dbReference type="GO" id="GO:0005667">
    <property type="term" value="C:transcription regulator complex"/>
    <property type="evidence" value="ECO:0007669"/>
    <property type="project" value="TreeGrafter"/>
</dbReference>
<evidence type="ECO:0000256" key="2">
    <source>
        <dbReference type="ARBA" id="ARBA00005969"/>
    </source>
</evidence>
<feature type="domain" description="Groucho/TLE N-terminal Q-rich" evidence="5">
    <location>
        <begin position="19"/>
        <end position="131"/>
    </location>
</feature>